<reference evidence="4 5" key="1">
    <citation type="journal article" date="2013" name="BMC Genomics">
        <title>The miniature genome of a carnivorous plant Genlisea aurea contains a low number of genes and short non-coding sequences.</title>
        <authorList>
            <person name="Leushkin E.V."/>
            <person name="Sutormin R.A."/>
            <person name="Nabieva E.R."/>
            <person name="Penin A.A."/>
            <person name="Kondrashov A.S."/>
            <person name="Logacheva M.D."/>
        </authorList>
    </citation>
    <scope>NUCLEOTIDE SEQUENCE [LARGE SCALE GENOMIC DNA]</scope>
</reference>
<keyword evidence="3" id="KW-0808">Transferase</keyword>
<dbReference type="EMBL" id="AUSU01002558">
    <property type="protein sequence ID" value="EPS68563.1"/>
    <property type="molecule type" value="Genomic_DNA"/>
</dbReference>
<proteinExistence type="inferred from homology"/>
<keyword evidence="2" id="KW-0328">Glycosyltransferase</keyword>
<dbReference type="Gene3D" id="3.40.50.2000">
    <property type="entry name" value="Glycogen Phosphorylase B"/>
    <property type="match status" value="2"/>
</dbReference>
<feature type="non-terminal residue" evidence="4">
    <location>
        <position position="463"/>
    </location>
</feature>
<dbReference type="CDD" id="cd03784">
    <property type="entry name" value="GT1_Gtf-like"/>
    <property type="match status" value="1"/>
</dbReference>
<dbReference type="Pfam" id="PF00201">
    <property type="entry name" value="UDPGT"/>
    <property type="match status" value="1"/>
</dbReference>
<feature type="non-terminal residue" evidence="4">
    <location>
        <position position="1"/>
    </location>
</feature>
<dbReference type="GO" id="GO:0080044">
    <property type="term" value="F:quercetin 7-O-glucosyltransferase activity"/>
    <property type="evidence" value="ECO:0007669"/>
    <property type="project" value="TreeGrafter"/>
</dbReference>
<keyword evidence="5" id="KW-1185">Reference proteome</keyword>
<evidence type="ECO:0008006" key="6">
    <source>
        <dbReference type="Google" id="ProtNLM"/>
    </source>
</evidence>
<dbReference type="OrthoDB" id="5835829at2759"/>
<dbReference type="SUPFAM" id="SSF53756">
    <property type="entry name" value="UDP-Glycosyltransferase/glycogen phosphorylase"/>
    <property type="match status" value="1"/>
</dbReference>
<dbReference type="PANTHER" id="PTHR11926">
    <property type="entry name" value="GLUCOSYL/GLUCURONOSYL TRANSFERASES"/>
    <property type="match status" value="1"/>
</dbReference>
<evidence type="ECO:0000313" key="5">
    <source>
        <dbReference type="Proteomes" id="UP000015453"/>
    </source>
</evidence>
<evidence type="ECO:0000313" key="4">
    <source>
        <dbReference type="EMBL" id="EPS68563.1"/>
    </source>
</evidence>
<evidence type="ECO:0000256" key="3">
    <source>
        <dbReference type="ARBA" id="ARBA00022679"/>
    </source>
</evidence>
<sequence>KLHAIVFSPPYQGHINPIVNLALKLASKGITTTFVNFRHVHHHQTHAAAAADDHDPFSRARASGLDVRYATMSDGFPLEFDRRLRLDEYLTRLYLHELPARADELVGRIAAEFGAPWINFLVADTAFFPVVDVARKFGIVAVSFWPQPALVFSLMYHLELLKANPHFPFKDEAEEEITFIPGISSINTKDLMQNLKESGARGVIPDIVSKAFEEVKKADFVLHNTVEEVEPEILAALNRRQPNYAVGPVNFFEQSPTISPVSKSLLPEIDCTDWLKSKPPGRVLYVSFGSFVDGSTELVVEIAHGLLLSGVHFVWSLRPGFVRDDGDADPFSGELNERGLVIPWCNQIKVLSDPAVGGFLTHNGWNSTVESVWCGVPMICYPVYFDQLPNRKLVVEEWKVGLNLSDGKSVDRMQVAEKIRTLFSSSNAEASSIRRRASQLKNTFRDAVGGSSERNFNRFVQDL</sequence>
<gene>
    <name evidence="4" type="ORF">M569_06205</name>
</gene>
<comment type="similarity">
    <text evidence="1">Belongs to the UDP-glycosyltransferase family.</text>
</comment>
<dbReference type="Proteomes" id="UP000015453">
    <property type="component" value="Unassembled WGS sequence"/>
</dbReference>
<comment type="caution">
    <text evidence="4">The sequence shown here is derived from an EMBL/GenBank/DDBJ whole genome shotgun (WGS) entry which is preliminary data.</text>
</comment>
<name>S8DZ14_9LAMI</name>
<accession>S8DZ14</accession>
<protein>
    <recommendedName>
        <fullName evidence="6">Glycosyltransferase</fullName>
    </recommendedName>
</protein>
<dbReference type="PANTHER" id="PTHR11926:SF1494">
    <property type="entry name" value="FLAVONOL 3-O-GLUCOSYLTRANSFERASE UGT76E12-RELATED"/>
    <property type="match status" value="1"/>
</dbReference>
<dbReference type="InterPro" id="IPR002213">
    <property type="entry name" value="UDP_glucos_trans"/>
</dbReference>
<organism evidence="4 5">
    <name type="scientific">Genlisea aurea</name>
    <dbReference type="NCBI Taxonomy" id="192259"/>
    <lineage>
        <taxon>Eukaryota</taxon>
        <taxon>Viridiplantae</taxon>
        <taxon>Streptophyta</taxon>
        <taxon>Embryophyta</taxon>
        <taxon>Tracheophyta</taxon>
        <taxon>Spermatophyta</taxon>
        <taxon>Magnoliopsida</taxon>
        <taxon>eudicotyledons</taxon>
        <taxon>Gunneridae</taxon>
        <taxon>Pentapetalae</taxon>
        <taxon>asterids</taxon>
        <taxon>lamiids</taxon>
        <taxon>Lamiales</taxon>
        <taxon>Lentibulariaceae</taxon>
        <taxon>Genlisea</taxon>
    </lineage>
</organism>
<evidence type="ECO:0000256" key="2">
    <source>
        <dbReference type="ARBA" id="ARBA00022676"/>
    </source>
</evidence>
<dbReference type="AlphaFoldDB" id="S8DZ14"/>
<evidence type="ECO:0000256" key="1">
    <source>
        <dbReference type="ARBA" id="ARBA00009995"/>
    </source>
</evidence>
<dbReference type="GO" id="GO:0080043">
    <property type="term" value="F:quercetin 3-O-glucosyltransferase activity"/>
    <property type="evidence" value="ECO:0007669"/>
    <property type="project" value="TreeGrafter"/>
</dbReference>